<evidence type="ECO:0000313" key="2">
    <source>
        <dbReference type="EMBL" id="TRM69337.1"/>
    </source>
</evidence>
<feature type="compositionally biased region" description="Basic and acidic residues" evidence="1">
    <location>
        <begin position="240"/>
        <end position="257"/>
    </location>
</feature>
<organism evidence="2 3">
    <name type="scientific">Schizophyllum amplum</name>
    <dbReference type="NCBI Taxonomy" id="97359"/>
    <lineage>
        <taxon>Eukaryota</taxon>
        <taxon>Fungi</taxon>
        <taxon>Dikarya</taxon>
        <taxon>Basidiomycota</taxon>
        <taxon>Agaricomycotina</taxon>
        <taxon>Agaricomycetes</taxon>
        <taxon>Agaricomycetidae</taxon>
        <taxon>Agaricales</taxon>
        <taxon>Schizophyllaceae</taxon>
        <taxon>Schizophyllum</taxon>
    </lineage>
</organism>
<gene>
    <name evidence="2" type="ORF">BD626DRAFT_473709</name>
</gene>
<sequence length="552" mass="63203">MQSTPAQDASASYTYVPIPSPPPGVSDGSSRQSQAVAWSTNDWNTEFGPSLTSATFDYHNDMPEPPHDERDRVQVLAARTISEGPQKQDDTQQQQWSQGDGGMGPPGGYQQQYQQQQQQEAAGPAKTTRIVTLLIQDMRSEEVDNQLAEVRIPLKGDQDGGFWADAKQVCEQLQNSPSRIDGPAKVYTLRGKYRQFFLRVTADNKDESTSMNLAVSADRTMDVVVETGYVPGTVPTRQKNPHELRAARSQESEREYFEPPARPSRESSSQNGRRRQPSNDFYAPPPPPPSDLRSQPSRYQEYQPPPGRKRKRSPSPDYSMPEDGDWYGMRYELQGKTPPRHIQYQRSKTSYDYNTPMWKKRRRPEDNGDDYKEPRPGPVIARVVRREPASDEEEEREYESPGPDDDEDRLHHKIAAAVDHEFLQKEPDWKEFFMARAKAQNVKNILTQYEIAHEMIVKYVGRDAPFRSCQYKVDTTHIMEALAIEDPRFPIDCADTLRLLRLYGPAGRRESHPQVIEMVNDDRPPEYNAKPMKRLLKLLKEVDQQYVASMRG</sequence>
<evidence type="ECO:0000256" key="1">
    <source>
        <dbReference type="SAM" id="MobiDB-lite"/>
    </source>
</evidence>
<comment type="caution">
    <text evidence="2">The sequence shown here is derived from an EMBL/GenBank/DDBJ whole genome shotgun (WGS) entry which is preliminary data.</text>
</comment>
<dbReference type="EMBL" id="VDMD01000001">
    <property type="protein sequence ID" value="TRM69337.1"/>
    <property type="molecule type" value="Genomic_DNA"/>
</dbReference>
<feature type="compositionally biased region" description="Basic and acidic residues" evidence="1">
    <location>
        <begin position="363"/>
        <end position="375"/>
    </location>
</feature>
<feature type="compositionally biased region" description="Polar residues" evidence="1">
    <location>
        <begin position="31"/>
        <end position="44"/>
    </location>
</feature>
<name>A0A550CX16_9AGAR</name>
<proteinExistence type="predicted"/>
<feature type="region of interest" description="Disordered" evidence="1">
    <location>
        <begin position="353"/>
        <end position="409"/>
    </location>
</feature>
<feature type="compositionally biased region" description="Acidic residues" evidence="1">
    <location>
        <begin position="390"/>
        <end position="407"/>
    </location>
</feature>
<keyword evidence="3" id="KW-1185">Reference proteome</keyword>
<evidence type="ECO:0000313" key="3">
    <source>
        <dbReference type="Proteomes" id="UP000320762"/>
    </source>
</evidence>
<dbReference type="OrthoDB" id="3215534at2759"/>
<feature type="compositionally biased region" description="Basic and acidic residues" evidence="1">
    <location>
        <begin position="58"/>
        <end position="73"/>
    </location>
</feature>
<reference evidence="2 3" key="1">
    <citation type="journal article" date="2019" name="New Phytol.">
        <title>Comparative genomics reveals unique wood-decay strategies and fruiting body development in the Schizophyllaceae.</title>
        <authorList>
            <person name="Almasi E."/>
            <person name="Sahu N."/>
            <person name="Krizsan K."/>
            <person name="Balint B."/>
            <person name="Kovacs G.M."/>
            <person name="Kiss B."/>
            <person name="Cseklye J."/>
            <person name="Drula E."/>
            <person name="Henrissat B."/>
            <person name="Nagy I."/>
            <person name="Chovatia M."/>
            <person name="Adam C."/>
            <person name="LaButti K."/>
            <person name="Lipzen A."/>
            <person name="Riley R."/>
            <person name="Grigoriev I.V."/>
            <person name="Nagy L.G."/>
        </authorList>
    </citation>
    <scope>NUCLEOTIDE SEQUENCE [LARGE SCALE GENOMIC DNA]</scope>
    <source>
        <strain evidence="2 3">NL-1724</strain>
    </source>
</reference>
<feature type="compositionally biased region" description="Low complexity" evidence="1">
    <location>
        <begin position="108"/>
        <end position="119"/>
    </location>
</feature>
<protein>
    <submittedName>
        <fullName evidence="2">Uncharacterized protein</fullName>
    </submittedName>
</protein>
<feature type="compositionally biased region" description="Polar residues" evidence="1">
    <location>
        <begin position="1"/>
        <end position="11"/>
    </location>
</feature>
<dbReference type="AlphaFoldDB" id="A0A550CX16"/>
<feature type="region of interest" description="Disordered" evidence="1">
    <location>
        <begin position="1"/>
        <end position="125"/>
    </location>
</feature>
<dbReference type="Proteomes" id="UP000320762">
    <property type="component" value="Unassembled WGS sequence"/>
</dbReference>
<dbReference type="STRING" id="97359.A0A550CX16"/>
<accession>A0A550CX16</accession>
<feature type="region of interest" description="Disordered" evidence="1">
    <location>
        <begin position="231"/>
        <end position="325"/>
    </location>
</feature>